<evidence type="ECO:0000256" key="1">
    <source>
        <dbReference type="SAM" id="MobiDB-lite"/>
    </source>
</evidence>
<protein>
    <submittedName>
        <fullName evidence="2">Uncharacterized protein</fullName>
    </submittedName>
</protein>
<dbReference type="Proteomes" id="UP000005408">
    <property type="component" value="Unassembled WGS sequence"/>
</dbReference>
<feature type="compositionally biased region" description="Basic and acidic residues" evidence="1">
    <location>
        <begin position="1"/>
        <end position="17"/>
    </location>
</feature>
<proteinExistence type="predicted"/>
<evidence type="ECO:0000313" key="3">
    <source>
        <dbReference type="Proteomes" id="UP000005408"/>
    </source>
</evidence>
<accession>A0A8W8M2U7</accession>
<organism evidence="2 3">
    <name type="scientific">Magallana gigas</name>
    <name type="common">Pacific oyster</name>
    <name type="synonym">Crassostrea gigas</name>
    <dbReference type="NCBI Taxonomy" id="29159"/>
    <lineage>
        <taxon>Eukaryota</taxon>
        <taxon>Metazoa</taxon>
        <taxon>Spiralia</taxon>
        <taxon>Lophotrochozoa</taxon>
        <taxon>Mollusca</taxon>
        <taxon>Bivalvia</taxon>
        <taxon>Autobranchia</taxon>
        <taxon>Pteriomorphia</taxon>
        <taxon>Ostreida</taxon>
        <taxon>Ostreoidea</taxon>
        <taxon>Ostreidae</taxon>
        <taxon>Magallana</taxon>
    </lineage>
</organism>
<reference evidence="2" key="1">
    <citation type="submission" date="2022-08" db="UniProtKB">
        <authorList>
            <consortium name="EnsemblMetazoa"/>
        </authorList>
    </citation>
    <scope>IDENTIFICATION</scope>
    <source>
        <strain evidence="2">05x7-T-G4-1.051#20</strain>
    </source>
</reference>
<feature type="region of interest" description="Disordered" evidence="1">
    <location>
        <begin position="1"/>
        <end position="22"/>
    </location>
</feature>
<keyword evidence="3" id="KW-1185">Reference proteome</keyword>
<sequence>MERPSGSYREVEREKQRLQSQVTALESQTSVLKDELEQERLACRQMKNEIDQIQIQKLDITRHYKHERDQVSRL</sequence>
<evidence type="ECO:0000313" key="2">
    <source>
        <dbReference type="EnsemblMetazoa" id="G31355.1:cds"/>
    </source>
</evidence>
<dbReference type="EnsemblMetazoa" id="G31355.1">
    <property type="protein sequence ID" value="G31355.1:cds"/>
    <property type="gene ID" value="G31355"/>
</dbReference>
<name>A0A8W8M2U7_MAGGI</name>
<dbReference type="AlphaFoldDB" id="A0A8W8M2U7"/>